<dbReference type="KEGG" id="halh:HTSR_0530"/>
<dbReference type="SUPFAM" id="SSF51735">
    <property type="entry name" value="NAD(P)-binding Rossmann-fold domains"/>
    <property type="match status" value="1"/>
</dbReference>
<reference evidence="3 4" key="1">
    <citation type="submission" date="2016-06" db="EMBL/GenBank/DDBJ databases">
        <title>Discovery of anaerobic lithoheterotrophic haloarchaeon capable of sulfur respiration by hydrogen and formate.</title>
        <authorList>
            <person name="Sorokin D.Y."/>
            <person name="Kublanov I.V."/>
            <person name="Roman P."/>
            <person name="Sinninghe Damste J.S."/>
            <person name="Golyshin P.N."/>
            <person name="Rojo D."/>
            <person name="Ciordia S."/>
            <person name="Mena Md.C."/>
            <person name="Ferrer M."/>
            <person name="Smedile F."/>
            <person name="Messina E."/>
            <person name="La Cono V."/>
            <person name="Yakimov M.M."/>
        </authorList>
    </citation>
    <scope>NUCLEOTIDE SEQUENCE [LARGE SCALE GENOMIC DNA]</scope>
    <source>
        <strain evidence="3 4">HTSR1</strain>
    </source>
</reference>
<dbReference type="GO" id="GO:0044281">
    <property type="term" value="P:small molecule metabolic process"/>
    <property type="evidence" value="ECO:0007669"/>
    <property type="project" value="UniProtKB-ARBA"/>
</dbReference>
<dbReference type="InterPro" id="IPR036291">
    <property type="entry name" value="NAD(P)-bd_dom_sf"/>
</dbReference>
<dbReference type="STRING" id="1873524.HSR6_0514"/>
<gene>
    <name evidence="3" type="ORF">HTSR_0530</name>
</gene>
<dbReference type="PATRIC" id="fig|1855411.3.peg.526"/>
<dbReference type="InterPro" id="IPR011032">
    <property type="entry name" value="GroES-like_sf"/>
</dbReference>
<dbReference type="InterPro" id="IPR051603">
    <property type="entry name" value="Zinc-ADH_QOR/CCCR"/>
</dbReference>
<dbReference type="CDD" id="cd08253">
    <property type="entry name" value="zeta_crystallin"/>
    <property type="match status" value="1"/>
</dbReference>
<dbReference type="InterPro" id="IPR013154">
    <property type="entry name" value="ADH-like_N"/>
</dbReference>
<dbReference type="PANTHER" id="PTHR44154">
    <property type="entry name" value="QUINONE OXIDOREDUCTASE"/>
    <property type="match status" value="1"/>
</dbReference>
<protein>
    <submittedName>
        <fullName evidence="3">Zinc-binding dehydrogenase</fullName>
    </submittedName>
</protein>
<evidence type="ECO:0000256" key="1">
    <source>
        <dbReference type="ARBA" id="ARBA00022857"/>
    </source>
</evidence>
<name>A0A1D8S2Z1_9EURY</name>
<evidence type="ECO:0000313" key="4">
    <source>
        <dbReference type="Proteomes" id="UP000185608"/>
    </source>
</evidence>
<dbReference type="GO" id="GO:0030554">
    <property type="term" value="F:adenyl nucleotide binding"/>
    <property type="evidence" value="ECO:0007669"/>
    <property type="project" value="UniProtKB-ARBA"/>
</dbReference>
<sequence>MDWGMRAVRYHEYGDPSVLAVETVDRPEPRGDELLIEVAAAAVNPVDTYFRTGTYTPAGLPMIPGADVAGTVAAVGPDVSKFEPGDRVFGTGLGRDRQGTYAEFAVGPETHFAELPPDIDFDSGAAIALVGVTAWRALVHHAGLEPAETCLIHGGGGGVGHVAVQLAAATGAEVIATGRPAIHDELSALGADHTLDYARDDLADAVIEAGRPAVILDHRLDEYLQFDAEVARVGTRVVGIGNTEPEAGFGNVAAARATDLELVLMSMFNTPRFGPVLDRLGTLMQAGEIRPRIARTYDLSDAATAQRAVLSDQFLGKLVVEP</sequence>
<dbReference type="GO" id="GO:0043168">
    <property type="term" value="F:anion binding"/>
    <property type="evidence" value="ECO:0007669"/>
    <property type="project" value="UniProtKB-ARBA"/>
</dbReference>
<dbReference type="Proteomes" id="UP000185608">
    <property type="component" value="Chromosome"/>
</dbReference>
<dbReference type="Pfam" id="PF08240">
    <property type="entry name" value="ADH_N"/>
    <property type="match status" value="1"/>
</dbReference>
<dbReference type="Pfam" id="PF13602">
    <property type="entry name" value="ADH_zinc_N_2"/>
    <property type="match status" value="1"/>
</dbReference>
<accession>A0A1D8S2Z1</accession>
<organism evidence="3 4">
    <name type="scientific">Halodesulfurarchaeum formicicum</name>
    <dbReference type="NCBI Taxonomy" id="1873524"/>
    <lineage>
        <taxon>Archaea</taxon>
        <taxon>Methanobacteriati</taxon>
        <taxon>Methanobacteriota</taxon>
        <taxon>Stenosarchaea group</taxon>
        <taxon>Halobacteria</taxon>
        <taxon>Halobacteriales</taxon>
        <taxon>Halobacteriaceae</taxon>
        <taxon>Halodesulfurarchaeum</taxon>
    </lineage>
</organism>
<dbReference type="SUPFAM" id="SSF50129">
    <property type="entry name" value="GroES-like"/>
    <property type="match status" value="1"/>
</dbReference>
<dbReference type="EMBL" id="CP016070">
    <property type="protein sequence ID" value="AOW79725.1"/>
    <property type="molecule type" value="Genomic_DNA"/>
</dbReference>
<evidence type="ECO:0000313" key="3">
    <source>
        <dbReference type="EMBL" id="AOW79725.1"/>
    </source>
</evidence>
<proteinExistence type="predicted"/>
<dbReference type="InterPro" id="IPR020843">
    <property type="entry name" value="ER"/>
</dbReference>
<dbReference type="Gene3D" id="3.40.50.720">
    <property type="entry name" value="NAD(P)-binding Rossmann-like Domain"/>
    <property type="match status" value="1"/>
</dbReference>
<dbReference type="AlphaFoldDB" id="A0A1D8S2Z1"/>
<dbReference type="Gene3D" id="3.90.180.10">
    <property type="entry name" value="Medium-chain alcohol dehydrogenases, catalytic domain"/>
    <property type="match status" value="1"/>
</dbReference>
<dbReference type="SMART" id="SM00829">
    <property type="entry name" value="PKS_ER"/>
    <property type="match status" value="1"/>
</dbReference>
<feature type="domain" description="Enoyl reductase (ER)" evidence="2">
    <location>
        <begin position="14"/>
        <end position="320"/>
    </location>
</feature>
<dbReference type="GO" id="GO:0016616">
    <property type="term" value="F:oxidoreductase activity, acting on the CH-OH group of donors, NAD or NADP as acceptor"/>
    <property type="evidence" value="ECO:0007669"/>
    <property type="project" value="UniProtKB-ARBA"/>
</dbReference>
<dbReference type="PANTHER" id="PTHR44154:SF1">
    <property type="entry name" value="QUINONE OXIDOREDUCTASE"/>
    <property type="match status" value="1"/>
</dbReference>
<evidence type="ECO:0000259" key="2">
    <source>
        <dbReference type="SMART" id="SM00829"/>
    </source>
</evidence>
<keyword evidence="1" id="KW-0521">NADP</keyword>